<keyword evidence="3" id="KW-1185">Reference proteome</keyword>
<dbReference type="AlphaFoldDB" id="A0A4R1LWJ9"/>
<proteinExistence type="predicted"/>
<name>A0A4R1LWJ9_9SPHI</name>
<dbReference type="EMBL" id="SMGO01000002">
    <property type="protein sequence ID" value="TCK82900.1"/>
    <property type="molecule type" value="Genomic_DNA"/>
</dbReference>
<dbReference type="RefSeq" id="WP_132223134.1">
    <property type="nucleotide sequence ID" value="NZ_SMGO01000002.1"/>
</dbReference>
<evidence type="ECO:0000313" key="2">
    <source>
        <dbReference type="EMBL" id="TCK82900.1"/>
    </source>
</evidence>
<feature type="transmembrane region" description="Helical" evidence="1">
    <location>
        <begin position="127"/>
        <end position="149"/>
    </location>
</feature>
<gene>
    <name evidence="2" type="ORF">C8N28_1486</name>
</gene>
<accession>A0A4R1LWJ9</accession>
<organism evidence="2 3">
    <name type="scientific">Albibacterium bauzanense</name>
    <dbReference type="NCBI Taxonomy" id="653929"/>
    <lineage>
        <taxon>Bacteria</taxon>
        <taxon>Pseudomonadati</taxon>
        <taxon>Bacteroidota</taxon>
        <taxon>Sphingobacteriia</taxon>
        <taxon>Sphingobacteriales</taxon>
        <taxon>Sphingobacteriaceae</taxon>
        <taxon>Albibacterium</taxon>
    </lineage>
</organism>
<keyword evidence="1" id="KW-0472">Membrane</keyword>
<comment type="caution">
    <text evidence="2">The sequence shown here is derived from an EMBL/GenBank/DDBJ whole genome shotgun (WGS) entry which is preliminary data.</text>
</comment>
<sequence length="224" mass="26066">MENEEIKHRVESLEKSNDLILETIIKDQKESALALDSHIESFKEYHRKLEEGAQSRRDFVKTLDLFYDAVQKVVDHNETHHQARDYFKNVTDEFKQHLDESKEFIKIQTDKIPNSFQVKHHVAPSSLGILAIMVTLVLTSVFALGWGIASYHEKESLKANNVKYRMFRHEFPPLVQSIDSLYYENPEKAELVISKLEEEAELRKAAERKRLEAESIAGEKEIVD</sequence>
<keyword evidence="1" id="KW-0812">Transmembrane</keyword>
<dbReference type="Proteomes" id="UP000294616">
    <property type="component" value="Unassembled WGS sequence"/>
</dbReference>
<reference evidence="2 3" key="1">
    <citation type="submission" date="2019-03" db="EMBL/GenBank/DDBJ databases">
        <title>Genomic Encyclopedia of Archaeal and Bacterial Type Strains, Phase II (KMG-II): from individual species to whole genera.</title>
        <authorList>
            <person name="Goeker M."/>
        </authorList>
    </citation>
    <scope>NUCLEOTIDE SEQUENCE [LARGE SCALE GENOMIC DNA]</scope>
    <source>
        <strain evidence="2 3">DSM 22554</strain>
    </source>
</reference>
<evidence type="ECO:0000313" key="3">
    <source>
        <dbReference type="Proteomes" id="UP000294616"/>
    </source>
</evidence>
<evidence type="ECO:0000256" key="1">
    <source>
        <dbReference type="SAM" id="Phobius"/>
    </source>
</evidence>
<dbReference type="OrthoDB" id="793768at2"/>
<protein>
    <submittedName>
        <fullName evidence="2">Uncharacterized protein</fullName>
    </submittedName>
</protein>
<keyword evidence="1" id="KW-1133">Transmembrane helix</keyword>